<sequence length="427" mass="46880">MSQGHSDDYIGVEGQTLPRLSQTRDSNHQRTESPHTRPTSMHLGDTPKSGIEDLGNDTDETIDEASVRCACPHPWNYLRTAKPEEHDATEAGWASCDRQLRDHDRDLAQAWKEEIDTLLVFAGLFSAILTAFNVELYTSLAPDPGVDLTNRILVQISTQLAGLSMNDPSATSVQPTFLSSHPTKASTPSVWINALWFSSLVLSLSSAAIGIIVRQWLGHFISPTSSNAQRSAQIHCLRYDRGLVSWHVPEILSLLPILLLASLVLFLIGLVILLWTLNGIVAGITTGLVAVLFLFLVSSTVLPTIRLDCPYKSPQALLFHWCWQRIRSTFLARLIRKLCGQRQAVPRNLPYIPDMSIFADAGPSLCERFGHALGVASGGRIQIWVQSFAKAIRSIVTCFSTMELEGSGAGSVGQWNRCELDAKSGSP</sequence>
<name>A0A8E2J4Y5_9APHY</name>
<evidence type="ECO:0000313" key="4">
    <source>
        <dbReference type="EMBL" id="OCH94847.1"/>
    </source>
</evidence>
<evidence type="ECO:0000259" key="3">
    <source>
        <dbReference type="Pfam" id="PF20153"/>
    </source>
</evidence>
<feature type="transmembrane region" description="Helical" evidence="2">
    <location>
        <begin position="251"/>
        <end position="274"/>
    </location>
</feature>
<keyword evidence="2" id="KW-0812">Transmembrane</keyword>
<feature type="transmembrane region" description="Helical" evidence="2">
    <location>
        <begin position="190"/>
        <end position="213"/>
    </location>
</feature>
<gene>
    <name evidence="4" type="ORF">OBBRIDRAFT_49980</name>
</gene>
<keyword evidence="2" id="KW-1133">Transmembrane helix</keyword>
<dbReference type="Pfam" id="PF20153">
    <property type="entry name" value="DUF6535"/>
    <property type="match status" value="1"/>
</dbReference>
<dbReference type="Proteomes" id="UP000250043">
    <property type="component" value="Unassembled WGS sequence"/>
</dbReference>
<evidence type="ECO:0000256" key="2">
    <source>
        <dbReference type="SAM" id="Phobius"/>
    </source>
</evidence>
<feature type="domain" description="DUF6535" evidence="3">
    <location>
        <begin position="93"/>
        <end position="276"/>
    </location>
</feature>
<reference evidence="4 5" key="1">
    <citation type="submission" date="2016-07" db="EMBL/GenBank/DDBJ databases">
        <title>Draft genome of the white-rot fungus Obba rivulosa 3A-2.</title>
        <authorList>
            <consortium name="DOE Joint Genome Institute"/>
            <person name="Miettinen O."/>
            <person name="Riley R."/>
            <person name="Acob R."/>
            <person name="Barry K."/>
            <person name="Cullen D."/>
            <person name="De Vries R."/>
            <person name="Hainaut M."/>
            <person name="Hatakka A."/>
            <person name="Henrissat B."/>
            <person name="Hilden K."/>
            <person name="Kuo R."/>
            <person name="Labutti K."/>
            <person name="Lipzen A."/>
            <person name="Makela M.R."/>
            <person name="Sandor L."/>
            <person name="Spatafora J.W."/>
            <person name="Grigoriev I.V."/>
            <person name="Hibbett D.S."/>
        </authorList>
    </citation>
    <scope>NUCLEOTIDE SEQUENCE [LARGE SCALE GENOMIC DNA]</scope>
    <source>
        <strain evidence="4 5">3A-2</strain>
    </source>
</reference>
<dbReference type="AlphaFoldDB" id="A0A8E2J4Y5"/>
<feature type="region of interest" description="Disordered" evidence="1">
    <location>
        <begin position="1"/>
        <end position="53"/>
    </location>
</feature>
<feature type="compositionally biased region" description="Basic and acidic residues" evidence="1">
    <location>
        <begin position="25"/>
        <end position="35"/>
    </location>
</feature>
<feature type="transmembrane region" description="Helical" evidence="2">
    <location>
        <begin position="115"/>
        <end position="134"/>
    </location>
</feature>
<keyword evidence="5" id="KW-1185">Reference proteome</keyword>
<proteinExistence type="predicted"/>
<evidence type="ECO:0000256" key="1">
    <source>
        <dbReference type="SAM" id="MobiDB-lite"/>
    </source>
</evidence>
<feature type="transmembrane region" description="Helical" evidence="2">
    <location>
        <begin position="280"/>
        <end position="302"/>
    </location>
</feature>
<dbReference type="OrthoDB" id="3269725at2759"/>
<accession>A0A8E2J4Y5</accession>
<organism evidence="4 5">
    <name type="scientific">Obba rivulosa</name>
    <dbReference type="NCBI Taxonomy" id="1052685"/>
    <lineage>
        <taxon>Eukaryota</taxon>
        <taxon>Fungi</taxon>
        <taxon>Dikarya</taxon>
        <taxon>Basidiomycota</taxon>
        <taxon>Agaricomycotina</taxon>
        <taxon>Agaricomycetes</taxon>
        <taxon>Polyporales</taxon>
        <taxon>Gelatoporiaceae</taxon>
        <taxon>Obba</taxon>
    </lineage>
</organism>
<evidence type="ECO:0000313" key="5">
    <source>
        <dbReference type="Proteomes" id="UP000250043"/>
    </source>
</evidence>
<dbReference type="EMBL" id="KV722340">
    <property type="protein sequence ID" value="OCH94847.1"/>
    <property type="molecule type" value="Genomic_DNA"/>
</dbReference>
<dbReference type="InterPro" id="IPR045338">
    <property type="entry name" value="DUF6535"/>
</dbReference>
<protein>
    <recommendedName>
        <fullName evidence="3">DUF6535 domain-containing protein</fullName>
    </recommendedName>
</protein>
<keyword evidence="2" id="KW-0472">Membrane</keyword>